<dbReference type="SUPFAM" id="SSF46785">
    <property type="entry name" value="Winged helix' DNA-binding domain"/>
    <property type="match status" value="1"/>
</dbReference>
<dbReference type="Gene3D" id="1.10.10.10">
    <property type="entry name" value="Winged helix-like DNA-binding domain superfamily/Winged helix DNA-binding domain"/>
    <property type="match status" value="1"/>
</dbReference>
<evidence type="ECO:0000259" key="5">
    <source>
        <dbReference type="PROSITE" id="PS50931"/>
    </source>
</evidence>
<dbReference type="InterPro" id="IPR000847">
    <property type="entry name" value="LysR_HTH_N"/>
</dbReference>
<dbReference type="NCBIfam" id="NF002964">
    <property type="entry name" value="PRK03635.1"/>
    <property type="match status" value="1"/>
</dbReference>
<dbReference type="GO" id="GO:0003677">
    <property type="term" value="F:DNA binding"/>
    <property type="evidence" value="ECO:0007669"/>
    <property type="project" value="UniProtKB-KW"/>
</dbReference>
<organism evidence="6 7">
    <name type="scientific">Serpentinimonas maccroryi</name>
    <dbReference type="NCBI Taxonomy" id="1458426"/>
    <lineage>
        <taxon>Bacteria</taxon>
        <taxon>Pseudomonadati</taxon>
        <taxon>Pseudomonadota</taxon>
        <taxon>Betaproteobacteria</taxon>
        <taxon>Burkholderiales</taxon>
        <taxon>Comamonadaceae</taxon>
        <taxon>Serpentinimonas</taxon>
    </lineage>
</organism>
<dbReference type="NCBIfam" id="TIGR03298">
    <property type="entry name" value="argP"/>
    <property type="match status" value="1"/>
</dbReference>
<dbReference type="InterPro" id="IPR036388">
    <property type="entry name" value="WH-like_DNA-bd_sf"/>
</dbReference>
<keyword evidence="4" id="KW-0804">Transcription</keyword>
<dbReference type="RefSeq" id="WP_045536971.1">
    <property type="nucleotide sequence ID" value="NZ_AP014569.1"/>
</dbReference>
<evidence type="ECO:0000256" key="3">
    <source>
        <dbReference type="ARBA" id="ARBA00023125"/>
    </source>
</evidence>
<keyword evidence="2" id="KW-0805">Transcription regulation</keyword>
<evidence type="ECO:0000256" key="2">
    <source>
        <dbReference type="ARBA" id="ARBA00023015"/>
    </source>
</evidence>
<dbReference type="PROSITE" id="PS50931">
    <property type="entry name" value="HTH_LYSR"/>
    <property type="match status" value="1"/>
</dbReference>
<dbReference type="KEGG" id="cbab:SMCB_2175"/>
<dbReference type="Pfam" id="PF00126">
    <property type="entry name" value="HTH_1"/>
    <property type="match status" value="1"/>
</dbReference>
<dbReference type="EMBL" id="AP014569">
    <property type="protein sequence ID" value="BAO84403.1"/>
    <property type="molecule type" value="Genomic_DNA"/>
</dbReference>
<dbReference type="InterPro" id="IPR036390">
    <property type="entry name" value="WH_DNA-bd_sf"/>
</dbReference>
<dbReference type="GO" id="GO:0003700">
    <property type="term" value="F:DNA-binding transcription factor activity"/>
    <property type="evidence" value="ECO:0007669"/>
    <property type="project" value="InterPro"/>
</dbReference>
<dbReference type="NCBIfam" id="NF009888">
    <property type="entry name" value="PRK13348.1"/>
    <property type="match status" value="1"/>
</dbReference>
<evidence type="ECO:0000256" key="4">
    <source>
        <dbReference type="ARBA" id="ARBA00023163"/>
    </source>
</evidence>
<name>A0A060NY12_9BURK</name>
<evidence type="ECO:0000313" key="7">
    <source>
        <dbReference type="Proteomes" id="UP000066014"/>
    </source>
</evidence>
<protein>
    <submittedName>
        <fullName evidence="6">Transcriptional regulator</fullName>
    </submittedName>
</protein>
<keyword evidence="3" id="KW-0238">DNA-binding</keyword>
<reference evidence="6 7" key="1">
    <citation type="journal article" date="2014" name="Nat. Commun.">
        <title>Physiological and genomic features of highly alkaliphilic hydrogen-utilizing Betaproteobacteria from a continental serpentinizing site.</title>
        <authorList>
            <person name="Suzuki S."/>
            <person name="Kuenen J.G."/>
            <person name="Schipper K."/>
            <person name="van der Velde S."/>
            <person name="Ishii S."/>
            <person name="Wu A."/>
            <person name="Sorokin D.Y."/>
            <person name="Tenney A."/>
            <person name="Meng X.Y."/>
            <person name="Morrill P.L."/>
            <person name="Kamagata Y."/>
            <person name="Muyzer G."/>
            <person name="Nealson K.H."/>
        </authorList>
    </citation>
    <scope>NUCLEOTIDE SEQUENCE [LARGE SCALE GENOMIC DNA]</scope>
    <source>
        <strain evidence="6 7">B1</strain>
    </source>
</reference>
<proteinExistence type="inferred from homology"/>
<dbReference type="InterPro" id="IPR017685">
    <property type="entry name" value="ArgP"/>
</dbReference>
<keyword evidence="7" id="KW-1185">Reference proteome</keyword>
<dbReference type="PANTHER" id="PTHR30579">
    <property type="entry name" value="TRANSCRIPTIONAL REGULATOR"/>
    <property type="match status" value="1"/>
</dbReference>
<sequence>MLDPRQLQALSAVVEQRSFAAAARSLSLSVAAVSLRLKALEDALGQRLLVRGKQVRATAAGQTLLAHAKRVQLMEADLLNAIAGAAPEPQRRAHWHSLSVAVNADSVASWFLPGVAPLLLQQRLLLDVWIDDQDHTHDALHSGEVIGCVSTLAQAMRGCMAEPLGTMRYRCVATPEVAQRSRSPAGAVSVHRLLEWPAVIFNRKDALQDRFLAQHFGLHQAHYPRHFAPAIDAFEAAIDLGLGWGMVPELHLLRRAATAVPLVDLLPGASVAVALYWHHWAHEPLSAQRLTEAVKAAAAAALPKPGTATEAATGAAAPDKP</sequence>
<dbReference type="HOGENOM" id="CLU_063829_0_0_4"/>
<evidence type="ECO:0000256" key="1">
    <source>
        <dbReference type="ARBA" id="ARBA00009437"/>
    </source>
</evidence>
<gene>
    <name evidence="6" type="ORF">SMCB_2175</name>
</gene>
<dbReference type="InterPro" id="IPR050176">
    <property type="entry name" value="LTTR"/>
</dbReference>
<evidence type="ECO:0000313" key="6">
    <source>
        <dbReference type="EMBL" id="BAO84403.1"/>
    </source>
</evidence>
<dbReference type="OrthoDB" id="3252676at2"/>
<accession>A0A060NY12</accession>
<dbReference type="Proteomes" id="UP000066014">
    <property type="component" value="Chromosome"/>
</dbReference>
<dbReference type="Gene3D" id="3.40.190.290">
    <property type="match status" value="1"/>
</dbReference>
<feature type="domain" description="HTH lysR-type" evidence="5">
    <location>
        <begin position="2"/>
        <end position="58"/>
    </location>
</feature>
<dbReference type="PANTHER" id="PTHR30579:SF2">
    <property type="entry name" value="HTH-TYPE TRANSCRIPTIONAL REGULATOR ARGP"/>
    <property type="match status" value="1"/>
</dbReference>
<dbReference type="SUPFAM" id="SSF53850">
    <property type="entry name" value="Periplasmic binding protein-like II"/>
    <property type="match status" value="1"/>
</dbReference>
<dbReference type="AlphaFoldDB" id="A0A060NY12"/>
<dbReference type="STRING" id="1458426.SMCB_2175"/>
<comment type="similarity">
    <text evidence="1">Belongs to the LysR transcriptional regulatory family.</text>
</comment>